<reference evidence="1" key="1">
    <citation type="submission" date="2020-02" db="EMBL/GenBank/DDBJ databases">
        <title>Development of a multiplex PCR-based assay for rapid serotyping of Erysipelothrix species.</title>
        <authorList>
            <person name="Shimoji Y."/>
            <person name="Shiraiwa K."/>
            <person name="Tominaga H."/>
            <person name="Nishikawa S."/>
            <person name="Eguchi M."/>
            <person name="Hikono H."/>
            <person name="Ogawa Y."/>
        </authorList>
    </citation>
    <scope>NUCLEOTIDE SEQUENCE</scope>
    <source>
        <strain evidence="1">Lengyel-P</strain>
    </source>
</reference>
<protein>
    <submittedName>
        <fullName evidence="1">Uncharacterized protein</fullName>
    </submittedName>
</protein>
<name>A0A6S6I7J2_9FIRM</name>
<sequence>MLIFGGKRKTVIIHYELIDTLEIYFNNKGYNLDTKEGLNYRRRQTHVGREAFNLVVTSKEAVRYELSLDRLFYADSNEYHYFLAMMMYFKKHDIKILDAYAIFGCIRA</sequence>
<accession>A0A6S6I7J2</accession>
<dbReference type="AlphaFoldDB" id="A0A6S6I7J2"/>
<organism evidence="1">
    <name type="scientific">Erysipelothrix tonsillarum</name>
    <dbReference type="NCBI Taxonomy" id="38402"/>
    <lineage>
        <taxon>Bacteria</taxon>
        <taxon>Bacillati</taxon>
        <taxon>Bacillota</taxon>
        <taxon>Erysipelotrichia</taxon>
        <taxon>Erysipelotrichales</taxon>
        <taxon>Erysipelotrichaceae</taxon>
        <taxon>Erysipelothrix</taxon>
    </lineage>
</organism>
<proteinExistence type="predicted"/>
<dbReference type="EMBL" id="LC528612">
    <property type="protein sequence ID" value="BCB22779.1"/>
    <property type="molecule type" value="Genomic_DNA"/>
</dbReference>
<evidence type="ECO:0000313" key="1">
    <source>
        <dbReference type="EMBL" id="BCB22779.1"/>
    </source>
</evidence>